<dbReference type="Gene3D" id="3.30.70.330">
    <property type="match status" value="1"/>
</dbReference>
<dbReference type="EMBL" id="FRAH01000063">
    <property type="protein sequence ID" value="SHL06042.1"/>
    <property type="molecule type" value="Genomic_DNA"/>
</dbReference>
<keyword evidence="1" id="KW-0694">RNA-binding</keyword>
<evidence type="ECO:0000256" key="1">
    <source>
        <dbReference type="PROSITE-ProRule" id="PRU00182"/>
    </source>
</evidence>
<dbReference type="InterPro" id="IPR040591">
    <property type="entry name" value="RqcP2_RBD"/>
</dbReference>
<evidence type="ECO:0000313" key="3">
    <source>
        <dbReference type="EMBL" id="SHL06042.1"/>
    </source>
</evidence>
<accession>A0A1M6XJ80</accession>
<dbReference type="InterPro" id="IPR012677">
    <property type="entry name" value="Nucleotide-bd_a/b_plait_sf"/>
</dbReference>
<gene>
    <name evidence="3" type="ORF">SAMN02745138_02802</name>
</gene>
<sequence>MNKQALLQGMTQPEERLLFAKVLDQAAFSYKRHTPAFTDFLDMAKSGKFLEKLRSLSDLNVVAFGGTEDCERRMLGFAPDYMELEGKDFPICALRITKHKKFGQTDLSHRDYLGSILGLGIDRGKVGDILVSEEQTICFVSEEIADYILVNLEKVSRTPVQVEKTDLSEIEAKKEIEVRRLTVASVRLDAVAGSVLHLSRGKVQALIAGEKANVNWNVTTNPSLLLKEGDMVSVRGFGRFRLLSIGGKNKKDRTGIEVGVYI</sequence>
<dbReference type="SMART" id="SM00363">
    <property type="entry name" value="S4"/>
    <property type="match status" value="1"/>
</dbReference>
<dbReference type="OrthoDB" id="9812787at2"/>
<evidence type="ECO:0000313" key="4">
    <source>
        <dbReference type="Proteomes" id="UP000183975"/>
    </source>
</evidence>
<dbReference type="Proteomes" id="UP000183975">
    <property type="component" value="Unassembled WGS sequence"/>
</dbReference>
<dbReference type="Pfam" id="PF17774">
    <property type="entry name" value="YlmH_RBD"/>
    <property type="match status" value="1"/>
</dbReference>
<organism evidence="3 4">
    <name type="scientific">Anaerotignum lactatifermentans DSM 14214</name>
    <dbReference type="NCBI Taxonomy" id="1121323"/>
    <lineage>
        <taxon>Bacteria</taxon>
        <taxon>Bacillati</taxon>
        <taxon>Bacillota</taxon>
        <taxon>Clostridia</taxon>
        <taxon>Lachnospirales</taxon>
        <taxon>Anaerotignaceae</taxon>
        <taxon>Anaerotignum</taxon>
    </lineage>
</organism>
<protein>
    <submittedName>
        <fullName evidence="3">RNA-binding protein YlmH, contains S4-like domain</fullName>
    </submittedName>
</protein>
<name>A0A1M6XJ80_9FIRM</name>
<dbReference type="InterPro" id="IPR036986">
    <property type="entry name" value="S4_RNA-bd_sf"/>
</dbReference>
<dbReference type="SUPFAM" id="SSF55174">
    <property type="entry name" value="Alpha-L RNA-binding motif"/>
    <property type="match status" value="1"/>
</dbReference>
<dbReference type="Gene3D" id="3.30.1370.160">
    <property type="match status" value="1"/>
</dbReference>
<evidence type="ECO:0000259" key="2">
    <source>
        <dbReference type="SMART" id="SM00363"/>
    </source>
</evidence>
<reference evidence="3 4" key="1">
    <citation type="submission" date="2016-11" db="EMBL/GenBank/DDBJ databases">
        <authorList>
            <person name="Jaros S."/>
            <person name="Januszkiewicz K."/>
            <person name="Wedrychowicz H."/>
        </authorList>
    </citation>
    <scope>NUCLEOTIDE SEQUENCE [LARGE SCALE GENOMIC DNA]</scope>
    <source>
        <strain evidence="3 4">DSM 14214</strain>
    </source>
</reference>
<dbReference type="AlphaFoldDB" id="A0A1M6XJ80"/>
<dbReference type="InterPro" id="IPR002942">
    <property type="entry name" value="S4_RNA-bd"/>
</dbReference>
<dbReference type="PROSITE" id="PS50889">
    <property type="entry name" value="S4"/>
    <property type="match status" value="1"/>
</dbReference>
<dbReference type="RefSeq" id="WP_072852804.1">
    <property type="nucleotide sequence ID" value="NZ_FRAH01000063.1"/>
</dbReference>
<keyword evidence="4" id="KW-1185">Reference proteome</keyword>
<feature type="domain" description="RNA-binding S4" evidence="2">
    <location>
        <begin position="186"/>
        <end position="251"/>
    </location>
</feature>
<dbReference type="CDD" id="cd00165">
    <property type="entry name" value="S4"/>
    <property type="match status" value="1"/>
</dbReference>
<proteinExistence type="predicted"/>
<dbReference type="Gene3D" id="3.10.290.10">
    <property type="entry name" value="RNA-binding S4 domain"/>
    <property type="match status" value="1"/>
</dbReference>
<dbReference type="GO" id="GO:0003723">
    <property type="term" value="F:RNA binding"/>
    <property type="evidence" value="ECO:0007669"/>
    <property type="project" value="UniProtKB-KW"/>
</dbReference>